<keyword evidence="5" id="KW-0053">Apoptosis</keyword>
<evidence type="ECO:0000256" key="5">
    <source>
        <dbReference type="ARBA" id="ARBA00022703"/>
    </source>
</evidence>
<evidence type="ECO:0000256" key="7">
    <source>
        <dbReference type="ARBA" id="ARBA00022792"/>
    </source>
</evidence>
<dbReference type="GO" id="GO:0016559">
    <property type="term" value="P:peroxisome fission"/>
    <property type="evidence" value="ECO:0007669"/>
    <property type="project" value="TreeGrafter"/>
</dbReference>
<evidence type="ECO:0000256" key="1">
    <source>
        <dbReference type="ARBA" id="ARBA00004434"/>
    </source>
</evidence>
<dbReference type="GO" id="GO:0005758">
    <property type="term" value="C:mitochondrial intermembrane space"/>
    <property type="evidence" value="ECO:0007669"/>
    <property type="project" value="UniProtKB-SubCell"/>
</dbReference>
<evidence type="ECO:0000259" key="19">
    <source>
        <dbReference type="PROSITE" id="PS51718"/>
    </source>
</evidence>
<keyword evidence="4" id="KW-0812">Transmembrane</keyword>
<dbReference type="SUPFAM" id="SSF52540">
    <property type="entry name" value="P-loop containing nucleoside triphosphate hydrolases"/>
    <property type="match status" value="1"/>
</dbReference>
<dbReference type="GO" id="GO:0003924">
    <property type="term" value="F:GTPase activity"/>
    <property type="evidence" value="ECO:0007669"/>
    <property type="project" value="InterPro"/>
</dbReference>
<evidence type="ECO:0000256" key="2">
    <source>
        <dbReference type="ARBA" id="ARBA00004569"/>
    </source>
</evidence>
<reference evidence="20 21" key="1">
    <citation type="submission" date="2019-08" db="EMBL/GenBank/DDBJ databases">
        <title>The genome of the soybean aphid Biotype 1, its phylome, world population structure and adaptation to the North American continent.</title>
        <authorList>
            <person name="Giordano R."/>
            <person name="Donthu R.K."/>
            <person name="Hernandez A.G."/>
            <person name="Wright C.L."/>
            <person name="Zimin A.V."/>
        </authorList>
    </citation>
    <scope>NUCLEOTIDE SEQUENCE [LARGE SCALE GENOMIC DNA]</scope>
    <source>
        <tissue evidence="20">Whole aphids</tissue>
    </source>
</reference>
<keyword evidence="21" id="KW-1185">Reference proteome</keyword>
<evidence type="ECO:0000256" key="8">
    <source>
        <dbReference type="ARBA" id="ARBA00022801"/>
    </source>
</evidence>
<dbReference type="EC" id="3.6.5.5" evidence="3"/>
<keyword evidence="16" id="KW-1015">Disulfide bond</keyword>
<dbReference type="InterPro" id="IPR022812">
    <property type="entry name" value="Dynamin"/>
</dbReference>
<evidence type="ECO:0000256" key="17">
    <source>
        <dbReference type="ARBA" id="ARBA00044791"/>
    </source>
</evidence>
<evidence type="ECO:0000256" key="12">
    <source>
        <dbReference type="ARBA" id="ARBA00023121"/>
    </source>
</evidence>
<keyword evidence="11" id="KW-0175">Coiled coil</keyword>
<evidence type="ECO:0000256" key="14">
    <source>
        <dbReference type="ARBA" id="ARBA00023134"/>
    </source>
</evidence>
<dbReference type="GO" id="GO:0008017">
    <property type="term" value="F:microtubule binding"/>
    <property type="evidence" value="ECO:0007669"/>
    <property type="project" value="TreeGrafter"/>
</dbReference>
<dbReference type="PROSITE" id="PS51718">
    <property type="entry name" value="G_DYNAMIN_2"/>
    <property type="match status" value="1"/>
</dbReference>
<organism evidence="20 21">
    <name type="scientific">Aphis glycines</name>
    <name type="common">Soybean aphid</name>
    <dbReference type="NCBI Taxonomy" id="307491"/>
    <lineage>
        <taxon>Eukaryota</taxon>
        <taxon>Metazoa</taxon>
        <taxon>Ecdysozoa</taxon>
        <taxon>Arthropoda</taxon>
        <taxon>Hexapoda</taxon>
        <taxon>Insecta</taxon>
        <taxon>Pterygota</taxon>
        <taxon>Neoptera</taxon>
        <taxon>Paraneoptera</taxon>
        <taxon>Hemiptera</taxon>
        <taxon>Sternorrhyncha</taxon>
        <taxon>Aphidomorpha</taxon>
        <taxon>Aphidoidea</taxon>
        <taxon>Aphididae</taxon>
        <taxon>Aphidini</taxon>
        <taxon>Aphis</taxon>
        <taxon>Aphis</taxon>
    </lineage>
</organism>
<dbReference type="Pfam" id="PF00350">
    <property type="entry name" value="Dynamin_N"/>
    <property type="match status" value="1"/>
</dbReference>
<dbReference type="Pfam" id="PF19434">
    <property type="entry name" value="OPA1_C"/>
    <property type="match status" value="1"/>
</dbReference>
<dbReference type="GO" id="GO:0006915">
    <property type="term" value="P:apoptotic process"/>
    <property type="evidence" value="ECO:0007669"/>
    <property type="project" value="UniProtKB-KW"/>
</dbReference>
<dbReference type="GO" id="GO:0005743">
    <property type="term" value="C:mitochondrial inner membrane"/>
    <property type="evidence" value="ECO:0007669"/>
    <property type="project" value="UniProtKB-SubCell"/>
</dbReference>
<dbReference type="EMBL" id="VYZN01000040">
    <property type="protein sequence ID" value="KAE9531916.1"/>
    <property type="molecule type" value="Genomic_DNA"/>
</dbReference>
<keyword evidence="7" id="KW-0999">Mitochondrion inner membrane</keyword>
<sequence length="341" mass="39260">MYSELLDELNDYDSNYQTQDHLPGVIVIGDQSSGKTSVLEMIAQARIFPRGAGEMMTRAPVKVTLSEGPYHVAKFKDSAKEFDLTKESELAELRKEVEVRMKNTVSRENSVSNEVISMTVRCPGLQRMVFVNLPGISVSYNCLWLEENPVSVKNWKEKLNAELWNSISHYIIENVYLPAGYSVNQTNSTKEQLPKKSINIGWIMLKNMFKTMFEEIQNQKLAFDDILETLKTAVIDEALIRHSWEDKALEMLRVIQLNTLEDRCIKDKYNWDQAAQFLTSTLEHNLKITDDLLKEMTSLTMRNDFTGKVILHKELKVILDEYSQNDEIKCKLLTGHRVTLV</sequence>
<keyword evidence="8" id="KW-0378">Hydrolase</keyword>
<keyword evidence="10" id="KW-1133">Transmembrane helix</keyword>
<dbReference type="GO" id="GO:0048312">
    <property type="term" value="P:intracellular distribution of mitochondria"/>
    <property type="evidence" value="ECO:0007669"/>
    <property type="project" value="TreeGrafter"/>
</dbReference>
<dbReference type="GO" id="GO:0008289">
    <property type="term" value="F:lipid binding"/>
    <property type="evidence" value="ECO:0007669"/>
    <property type="project" value="UniProtKB-KW"/>
</dbReference>
<keyword evidence="13" id="KW-0496">Mitochondrion</keyword>
<gene>
    <name evidence="20" type="ORF">AGLY_010118</name>
</gene>
<dbReference type="PANTHER" id="PTHR11566">
    <property type="entry name" value="DYNAMIN"/>
    <property type="match status" value="1"/>
</dbReference>
<feature type="non-terminal residue" evidence="20">
    <location>
        <position position="341"/>
    </location>
</feature>
<name>A0A6G0TF24_APHGL</name>
<dbReference type="Proteomes" id="UP000475862">
    <property type="component" value="Unassembled WGS sequence"/>
</dbReference>
<comment type="catalytic activity">
    <reaction evidence="18">
        <text>GTP + H2O = GDP + phosphate + H(+)</text>
        <dbReference type="Rhea" id="RHEA:19669"/>
        <dbReference type="ChEBI" id="CHEBI:15377"/>
        <dbReference type="ChEBI" id="CHEBI:15378"/>
        <dbReference type="ChEBI" id="CHEBI:37565"/>
        <dbReference type="ChEBI" id="CHEBI:43474"/>
        <dbReference type="ChEBI" id="CHEBI:58189"/>
        <dbReference type="EC" id="3.6.5.5"/>
    </reaction>
</comment>
<accession>A0A6G0TF24</accession>
<evidence type="ECO:0000256" key="13">
    <source>
        <dbReference type="ARBA" id="ARBA00023128"/>
    </source>
</evidence>
<keyword evidence="12" id="KW-0446">Lipid-binding</keyword>
<dbReference type="PRINTS" id="PR00195">
    <property type="entry name" value="DYNAMIN"/>
</dbReference>
<evidence type="ECO:0000256" key="3">
    <source>
        <dbReference type="ARBA" id="ARBA00011980"/>
    </source>
</evidence>
<comment type="subcellular location">
    <subcellularLocation>
        <location evidence="1">Mitochondrion inner membrane</location>
        <topology evidence="1">Single-pass membrane protein</topology>
    </subcellularLocation>
    <subcellularLocation>
        <location evidence="2">Mitochondrion intermembrane space</location>
    </subcellularLocation>
</comment>
<dbReference type="InterPro" id="IPR030381">
    <property type="entry name" value="G_DYNAMIN_dom"/>
</dbReference>
<evidence type="ECO:0000313" key="20">
    <source>
        <dbReference type="EMBL" id="KAE9531916.1"/>
    </source>
</evidence>
<protein>
    <recommendedName>
        <fullName evidence="17">Dynamin-like GTPase OPA1, mitochondrial</fullName>
        <ecNumber evidence="3">3.6.5.5</ecNumber>
    </recommendedName>
</protein>
<dbReference type="SMART" id="SM00053">
    <property type="entry name" value="DYNc"/>
    <property type="match status" value="1"/>
</dbReference>
<dbReference type="InterPro" id="IPR001401">
    <property type="entry name" value="Dynamin_GTPase"/>
</dbReference>
<evidence type="ECO:0000256" key="11">
    <source>
        <dbReference type="ARBA" id="ARBA00023054"/>
    </source>
</evidence>
<dbReference type="GO" id="GO:0006897">
    <property type="term" value="P:endocytosis"/>
    <property type="evidence" value="ECO:0007669"/>
    <property type="project" value="TreeGrafter"/>
</dbReference>
<evidence type="ECO:0000256" key="10">
    <source>
        <dbReference type="ARBA" id="ARBA00022989"/>
    </source>
</evidence>
<keyword evidence="6" id="KW-0547">Nucleotide-binding</keyword>
<comment type="caution">
    <text evidence="20">The sequence shown here is derived from an EMBL/GenBank/DDBJ whole genome shotgun (WGS) entry which is preliminary data.</text>
</comment>
<keyword evidence="15" id="KW-0472">Membrane</keyword>
<evidence type="ECO:0000256" key="9">
    <source>
        <dbReference type="ARBA" id="ARBA00022946"/>
    </source>
</evidence>
<evidence type="ECO:0000313" key="21">
    <source>
        <dbReference type="Proteomes" id="UP000475862"/>
    </source>
</evidence>
<dbReference type="InterPro" id="IPR045817">
    <property type="entry name" value="OPA1_C"/>
</dbReference>
<proteinExistence type="predicted"/>
<evidence type="ECO:0000256" key="15">
    <source>
        <dbReference type="ARBA" id="ARBA00023136"/>
    </source>
</evidence>
<evidence type="ECO:0000256" key="18">
    <source>
        <dbReference type="ARBA" id="ARBA00048040"/>
    </source>
</evidence>
<dbReference type="AlphaFoldDB" id="A0A6G0TF24"/>
<dbReference type="InterPro" id="IPR027417">
    <property type="entry name" value="P-loop_NTPase"/>
</dbReference>
<evidence type="ECO:0000256" key="6">
    <source>
        <dbReference type="ARBA" id="ARBA00022741"/>
    </source>
</evidence>
<dbReference type="OrthoDB" id="415706at2759"/>
<dbReference type="Gene3D" id="3.40.50.300">
    <property type="entry name" value="P-loop containing nucleotide triphosphate hydrolases"/>
    <property type="match status" value="1"/>
</dbReference>
<dbReference type="GO" id="GO:0000266">
    <property type="term" value="P:mitochondrial fission"/>
    <property type="evidence" value="ECO:0007669"/>
    <property type="project" value="TreeGrafter"/>
</dbReference>
<dbReference type="GO" id="GO:0005525">
    <property type="term" value="F:GTP binding"/>
    <property type="evidence" value="ECO:0007669"/>
    <property type="project" value="UniProtKB-KW"/>
</dbReference>
<keyword evidence="14" id="KW-0342">GTP-binding</keyword>
<keyword evidence="9" id="KW-0809">Transit peptide</keyword>
<dbReference type="GO" id="GO:0005874">
    <property type="term" value="C:microtubule"/>
    <property type="evidence" value="ECO:0007669"/>
    <property type="project" value="TreeGrafter"/>
</dbReference>
<evidence type="ECO:0000256" key="4">
    <source>
        <dbReference type="ARBA" id="ARBA00022692"/>
    </source>
</evidence>
<dbReference type="PANTHER" id="PTHR11566:SF67">
    <property type="entry name" value="DYNAMIN-LIKE 120 KDA PROTEIN, MITOCHONDRIAL"/>
    <property type="match status" value="1"/>
</dbReference>
<evidence type="ECO:0000256" key="16">
    <source>
        <dbReference type="ARBA" id="ARBA00023157"/>
    </source>
</evidence>
<dbReference type="InterPro" id="IPR045063">
    <property type="entry name" value="Dynamin_N"/>
</dbReference>
<dbReference type="GO" id="GO:0008053">
    <property type="term" value="P:mitochondrial fusion"/>
    <property type="evidence" value="ECO:0007669"/>
    <property type="project" value="TreeGrafter"/>
</dbReference>
<feature type="domain" description="Dynamin-type G" evidence="19">
    <location>
        <begin position="19"/>
        <end position="138"/>
    </location>
</feature>